<dbReference type="Proteomes" id="UP000762703">
    <property type="component" value="Unassembled WGS sequence"/>
</dbReference>
<comment type="caution">
    <text evidence="6">The sequence shown here is derived from an EMBL/GenBank/DDBJ whole genome shotgun (WGS) entry which is preliminary data.</text>
</comment>
<dbReference type="InterPro" id="IPR001807">
    <property type="entry name" value="ClC"/>
</dbReference>
<keyword evidence="3 5" id="KW-1133">Transmembrane helix</keyword>
<feature type="transmembrane region" description="Helical" evidence="5">
    <location>
        <begin position="50"/>
        <end position="67"/>
    </location>
</feature>
<keyword evidence="4 5" id="KW-0472">Membrane</keyword>
<feature type="transmembrane region" description="Helical" evidence="5">
    <location>
        <begin position="321"/>
        <end position="343"/>
    </location>
</feature>
<sequence>MDLKNNLLLTLYTIIIGVMTGLIIWCFIHAMNFGIHFLWDYLPGLINFKYYTIVMCLIGGLLIGLWKNKYGDSPEELNHVIKKVKKDYRYSYSNIFPSIVSSLLPLIFGASVGPEAGLTGIIAGLYTWIGDKLRIFNEELEELTHIGITATLGTIFASPIFGFVEPIENEDGKLPKTSKNIFYFVAILSSFGIFIFLNHLTHNHVGLHSIGTATLSNLNYLAIILLIILGILLSYVYFISHKLSKTIFKSLDGNFIAKGLVGGLILGIMGTLLPLTMFSGEEQIYLLLGCGAQLGAVVLILTSLIKILLTNVCIETGLKGGHFFPLIFSGTAMGFALSIILNIDPVISMSVVTTSFLASILKKPIAVVLLLMIIFPMNLIPLMLVSAVIACLFKTPKFLDV</sequence>
<dbReference type="PANTHER" id="PTHR43427">
    <property type="entry name" value="CHLORIDE CHANNEL PROTEIN CLC-E"/>
    <property type="match status" value="1"/>
</dbReference>
<feature type="transmembrane region" description="Helical" evidence="5">
    <location>
        <begin position="220"/>
        <end position="238"/>
    </location>
</feature>
<accession>A0A8T3VNR6</accession>
<dbReference type="InterPro" id="IPR050368">
    <property type="entry name" value="ClC-type_chloride_channel"/>
</dbReference>
<evidence type="ECO:0000256" key="4">
    <source>
        <dbReference type="ARBA" id="ARBA00023136"/>
    </source>
</evidence>
<dbReference type="PANTHER" id="PTHR43427:SF12">
    <property type="entry name" value="CHLORIDE TRANSPORTER"/>
    <property type="match status" value="1"/>
</dbReference>
<comment type="subcellular location">
    <subcellularLocation>
        <location evidence="1">Membrane</location>
        <topology evidence="1">Multi-pass membrane protein</topology>
    </subcellularLocation>
</comment>
<feature type="transmembrane region" description="Helical" evidence="5">
    <location>
        <begin position="284"/>
        <end position="309"/>
    </location>
</feature>
<dbReference type="Gene3D" id="1.10.3080.10">
    <property type="entry name" value="Clc chloride channel"/>
    <property type="match status" value="1"/>
</dbReference>
<evidence type="ECO:0000313" key="7">
    <source>
        <dbReference type="Proteomes" id="UP000762703"/>
    </source>
</evidence>
<dbReference type="AlphaFoldDB" id="A0A8T3VNR6"/>
<feature type="transmembrane region" description="Helical" evidence="5">
    <location>
        <begin position="143"/>
        <end position="161"/>
    </location>
</feature>
<feature type="transmembrane region" description="Helical" evidence="5">
    <location>
        <begin position="365"/>
        <end position="393"/>
    </location>
</feature>
<dbReference type="CDD" id="cd00400">
    <property type="entry name" value="Voltage_gated_ClC"/>
    <property type="match status" value="1"/>
</dbReference>
<dbReference type="GO" id="GO:0016020">
    <property type="term" value="C:membrane"/>
    <property type="evidence" value="ECO:0007669"/>
    <property type="project" value="UniProtKB-SubCell"/>
</dbReference>
<evidence type="ECO:0000256" key="5">
    <source>
        <dbReference type="SAM" id="Phobius"/>
    </source>
</evidence>
<evidence type="ECO:0000313" key="6">
    <source>
        <dbReference type="EMBL" id="MBE6505904.1"/>
    </source>
</evidence>
<evidence type="ECO:0000256" key="2">
    <source>
        <dbReference type="ARBA" id="ARBA00022692"/>
    </source>
</evidence>
<dbReference type="RefSeq" id="WP_303737557.1">
    <property type="nucleotide sequence ID" value="NZ_SUTE01000075.1"/>
</dbReference>
<proteinExistence type="predicted"/>
<evidence type="ECO:0000256" key="3">
    <source>
        <dbReference type="ARBA" id="ARBA00022989"/>
    </source>
</evidence>
<organism evidence="6 7">
    <name type="scientific">Methanobrevibacter millerae</name>
    <dbReference type="NCBI Taxonomy" id="230361"/>
    <lineage>
        <taxon>Archaea</taxon>
        <taxon>Methanobacteriati</taxon>
        <taxon>Methanobacteriota</taxon>
        <taxon>Methanomada group</taxon>
        <taxon>Methanobacteria</taxon>
        <taxon>Methanobacteriales</taxon>
        <taxon>Methanobacteriaceae</taxon>
        <taxon>Methanobrevibacter</taxon>
    </lineage>
</organism>
<feature type="transmembrane region" description="Helical" evidence="5">
    <location>
        <begin position="181"/>
        <end position="200"/>
    </location>
</feature>
<dbReference type="SUPFAM" id="SSF81340">
    <property type="entry name" value="Clc chloride channel"/>
    <property type="match status" value="1"/>
</dbReference>
<dbReference type="GO" id="GO:0015108">
    <property type="term" value="F:chloride transmembrane transporter activity"/>
    <property type="evidence" value="ECO:0007669"/>
    <property type="project" value="InterPro"/>
</dbReference>
<dbReference type="EMBL" id="SUTE01000075">
    <property type="protein sequence ID" value="MBE6505904.1"/>
    <property type="molecule type" value="Genomic_DNA"/>
</dbReference>
<feature type="transmembrane region" description="Helical" evidence="5">
    <location>
        <begin position="259"/>
        <end position="278"/>
    </location>
</feature>
<gene>
    <name evidence="6" type="ORF">E7Z73_09275</name>
</gene>
<feature type="transmembrane region" description="Helical" evidence="5">
    <location>
        <begin position="88"/>
        <end position="108"/>
    </location>
</feature>
<feature type="transmembrane region" description="Helical" evidence="5">
    <location>
        <begin position="7"/>
        <end position="30"/>
    </location>
</feature>
<dbReference type="Pfam" id="PF00654">
    <property type="entry name" value="Voltage_CLC"/>
    <property type="match status" value="1"/>
</dbReference>
<reference evidence="6" key="1">
    <citation type="submission" date="2019-04" db="EMBL/GenBank/DDBJ databases">
        <title>Evolution of Biomass-Degrading Anaerobic Consortia Revealed by Metagenomics.</title>
        <authorList>
            <person name="Peng X."/>
        </authorList>
    </citation>
    <scope>NUCLEOTIDE SEQUENCE</scope>
    <source>
        <strain evidence="6">SIG12</strain>
    </source>
</reference>
<protein>
    <submittedName>
        <fullName evidence="6">Chloride channel protein</fullName>
    </submittedName>
</protein>
<name>A0A8T3VNR6_9EURY</name>
<dbReference type="InterPro" id="IPR014743">
    <property type="entry name" value="Cl-channel_core"/>
</dbReference>
<keyword evidence="2 5" id="KW-0812">Transmembrane</keyword>
<evidence type="ECO:0000256" key="1">
    <source>
        <dbReference type="ARBA" id="ARBA00004141"/>
    </source>
</evidence>